<dbReference type="PANTHER" id="PTHR47843">
    <property type="entry name" value="BTB DOMAIN-CONTAINING PROTEIN-RELATED"/>
    <property type="match status" value="1"/>
</dbReference>
<dbReference type="OrthoDB" id="9997739at2759"/>
<dbReference type="Pfam" id="PF00651">
    <property type="entry name" value="BTB"/>
    <property type="match status" value="1"/>
</dbReference>
<proteinExistence type="predicted"/>
<feature type="domain" description="BTB" evidence="1">
    <location>
        <begin position="16"/>
        <end position="87"/>
    </location>
</feature>
<dbReference type="PROSITE" id="PS50097">
    <property type="entry name" value="BTB"/>
    <property type="match status" value="1"/>
</dbReference>
<accession>A0A1G4B795</accession>
<dbReference type="RefSeq" id="XP_022474483.1">
    <property type="nucleotide sequence ID" value="XM_022619020.1"/>
</dbReference>
<dbReference type="InterPro" id="IPR011333">
    <property type="entry name" value="SKP1/BTB/POZ_sf"/>
</dbReference>
<dbReference type="CDD" id="cd18186">
    <property type="entry name" value="BTB_POZ_ZBTB_KLHL-like"/>
    <property type="match status" value="1"/>
</dbReference>
<dbReference type="STRING" id="1209926.A0A1G4B795"/>
<dbReference type="GeneID" id="34560530"/>
<keyword evidence="3" id="KW-1185">Reference proteome</keyword>
<dbReference type="SMART" id="SM00225">
    <property type="entry name" value="BTB"/>
    <property type="match status" value="1"/>
</dbReference>
<dbReference type="SUPFAM" id="SSF54695">
    <property type="entry name" value="POZ domain"/>
    <property type="match status" value="1"/>
</dbReference>
<evidence type="ECO:0000313" key="3">
    <source>
        <dbReference type="Proteomes" id="UP000176998"/>
    </source>
</evidence>
<name>A0A1G4B795_9PEZI</name>
<dbReference type="Gene3D" id="3.30.710.10">
    <property type="entry name" value="Potassium Channel Kv1.1, Chain A"/>
    <property type="match status" value="1"/>
</dbReference>
<dbReference type="InterPro" id="IPR000210">
    <property type="entry name" value="BTB/POZ_dom"/>
</dbReference>
<dbReference type="Proteomes" id="UP000176998">
    <property type="component" value="Unassembled WGS sequence"/>
</dbReference>
<gene>
    <name evidence="2" type="ORF">CORC01_07383</name>
</gene>
<sequence length="287" mass="32976">MSLKRKRGMEQIIDSRIVTFVIGKDDSAREFRVHEGALTCLSEPLRALLTGEMQESLEGKVILDDVEPATFLHLLDYAYTGSYPIQLLEIKENAKEDMNEEDSEEEYDSSESLRTWIKTLSSRKSNKRHAVSDFCKQHFSKNGNSAVTLAGKDLPPLQEDSEEGSDGTHSQILLALDHLMEPAKLYILADKYLIDDLKSLCVDDIRQKLYNGVVEDDLLTHVCSVLRFLHPHTLPRDKLRKLLLRYFIGVLGWKMKNEDVRELLSEFPDFAVELLFKIPDTYWEELV</sequence>
<organism evidence="2 3">
    <name type="scientific">Colletotrichum orchidophilum</name>
    <dbReference type="NCBI Taxonomy" id="1209926"/>
    <lineage>
        <taxon>Eukaryota</taxon>
        <taxon>Fungi</taxon>
        <taxon>Dikarya</taxon>
        <taxon>Ascomycota</taxon>
        <taxon>Pezizomycotina</taxon>
        <taxon>Sordariomycetes</taxon>
        <taxon>Hypocreomycetidae</taxon>
        <taxon>Glomerellales</taxon>
        <taxon>Glomerellaceae</taxon>
        <taxon>Colletotrichum</taxon>
    </lineage>
</organism>
<dbReference type="AlphaFoldDB" id="A0A1G4B795"/>
<protein>
    <recommendedName>
        <fullName evidence="1">BTB domain-containing protein</fullName>
    </recommendedName>
</protein>
<evidence type="ECO:0000313" key="2">
    <source>
        <dbReference type="EMBL" id="OHE97328.1"/>
    </source>
</evidence>
<dbReference type="EMBL" id="MJBS01000059">
    <property type="protein sequence ID" value="OHE97328.1"/>
    <property type="molecule type" value="Genomic_DNA"/>
</dbReference>
<reference evidence="2 3" key="1">
    <citation type="submission" date="2016-09" db="EMBL/GenBank/DDBJ databases">
        <authorList>
            <person name="Capua I."/>
            <person name="De Benedictis P."/>
            <person name="Joannis T."/>
            <person name="Lombin L.H."/>
            <person name="Cattoli G."/>
        </authorList>
    </citation>
    <scope>NUCLEOTIDE SEQUENCE [LARGE SCALE GENOMIC DNA]</scope>
    <source>
        <strain evidence="2 3">IMI 309357</strain>
    </source>
</reference>
<evidence type="ECO:0000259" key="1">
    <source>
        <dbReference type="PROSITE" id="PS50097"/>
    </source>
</evidence>
<comment type="caution">
    <text evidence="2">The sequence shown here is derived from an EMBL/GenBank/DDBJ whole genome shotgun (WGS) entry which is preliminary data.</text>
</comment>